<comment type="caution">
    <text evidence="1">The sequence shown here is derived from an EMBL/GenBank/DDBJ whole genome shotgun (WGS) entry which is preliminary data.</text>
</comment>
<proteinExistence type="predicted"/>
<dbReference type="RefSeq" id="WP_271433991.1">
    <property type="nucleotide sequence ID" value="NZ_JAQIOY010000010.1"/>
</dbReference>
<protein>
    <submittedName>
        <fullName evidence="1">Uncharacterized protein</fullName>
    </submittedName>
</protein>
<keyword evidence="2" id="KW-1185">Reference proteome</keyword>
<accession>A0ABT4XXE1</accession>
<sequence>MSAWRMPPGCGLLCREVQEEIATLKTAKALEILAKKKDSKKKSAS</sequence>
<organism evidence="1 2">
    <name type="scientific">Thalassococcus lentus</name>
    <dbReference type="NCBI Taxonomy" id="1210524"/>
    <lineage>
        <taxon>Bacteria</taxon>
        <taxon>Pseudomonadati</taxon>
        <taxon>Pseudomonadota</taxon>
        <taxon>Alphaproteobacteria</taxon>
        <taxon>Rhodobacterales</taxon>
        <taxon>Roseobacteraceae</taxon>
        <taxon>Thalassococcus</taxon>
    </lineage>
</organism>
<dbReference type="Proteomes" id="UP001210720">
    <property type="component" value="Unassembled WGS sequence"/>
</dbReference>
<gene>
    <name evidence="1" type="ORF">PFY00_18025</name>
</gene>
<name>A0ABT4XXE1_9RHOB</name>
<dbReference type="EMBL" id="JAQIOY010000010">
    <property type="protein sequence ID" value="MDA7426636.1"/>
    <property type="molecule type" value="Genomic_DNA"/>
</dbReference>
<evidence type="ECO:0000313" key="1">
    <source>
        <dbReference type="EMBL" id="MDA7426636.1"/>
    </source>
</evidence>
<reference evidence="1 2" key="1">
    <citation type="submission" date="2023-01" db="EMBL/GenBank/DDBJ databases">
        <title>Thalassococcus onchidii sp. nov., isolated from a marine invertebrate from the South China Sea.</title>
        <authorList>
            <person name="Xu S."/>
            <person name="Liu Z."/>
            <person name="Xu Y."/>
        </authorList>
    </citation>
    <scope>NUCLEOTIDE SEQUENCE [LARGE SCALE GENOMIC DNA]</scope>
    <source>
        <strain evidence="1 2">KCTC 32084</strain>
    </source>
</reference>
<evidence type="ECO:0000313" key="2">
    <source>
        <dbReference type="Proteomes" id="UP001210720"/>
    </source>
</evidence>